<comment type="caution">
    <text evidence="1">The sequence shown here is derived from an EMBL/GenBank/DDBJ whole genome shotgun (WGS) entry which is preliminary data.</text>
</comment>
<evidence type="ECO:0000313" key="2">
    <source>
        <dbReference type="Proteomes" id="UP000637383"/>
    </source>
</evidence>
<gene>
    <name evidence="1" type="ORF">H6H03_32345</name>
</gene>
<accession>A0ABR8KK06</accession>
<dbReference type="Gene3D" id="1.20.1440.60">
    <property type="entry name" value="23S rRNA-intervening sequence"/>
    <property type="match status" value="2"/>
</dbReference>
<dbReference type="SUPFAM" id="SSF158446">
    <property type="entry name" value="IVS-encoded protein-like"/>
    <property type="match status" value="2"/>
</dbReference>
<organism evidence="1 2">
    <name type="scientific">Nostoc paludosum FACHB-159</name>
    <dbReference type="NCBI Taxonomy" id="2692908"/>
    <lineage>
        <taxon>Bacteria</taxon>
        <taxon>Bacillati</taxon>
        <taxon>Cyanobacteriota</taxon>
        <taxon>Cyanophyceae</taxon>
        <taxon>Nostocales</taxon>
        <taxon>Nostocaceae</taxon>
        <taxon>Nostoc</taxon>
    </lineage>
</organism>
<dbReference type="InterPro" id="IPR036583">
    <property type="entry name" value="23S_rRNA_IVS_sf"/>
</dbReference>
<proteinExistence type="predicted"/>
<name>A0ABR8KK06_9NOSO</name>
<sequence>MEREAIRNHKDLRVYQTAFDAAMKIFEVSKKFPVEERYSLTKPCRGAEVQRCRGEMSTPISLAPLKLVIGFKQDETSVGLLPCPPAPLLPCLFCEAEAAETQTWIEFAVKCNYLEVSTGRELYGIYNQVLGSLVNMINNPSPWLMKKN</sequence>
<dbReference type="EMBL" id="JACJTU010000052">
    <property type="protein sequence ID" value="MBD2738518.1"/>
    <property type="molecule type" value="Genomic_DNA"/>
</dbReference>
<reference evidence="1 2" key="1">
    <citation type="journal article" date="2020" name="ISME J.">
        <title>Comparative genomics reveals insights into cyanobacterial evolution and habitat adaptation.</title>
        <authorList>
            <person name="Chen M.Y."/>
            <person name="Teng W.K."/>
            <person name="Zhao L."/>
            <person name="Hu C.X."/>
            <person name="Zhou Y.K."/>
            <person name="Han B.P."/>
            <person name="Song L.R."/>
            <person name="Shu W.S."/>
        </authorList>
    </citation>
    <scope>NUCLEOTIDE SEQUENCE [LARGE SCALE GENOMIC DNA]</scope>
    <source>
        <strain evidence="1 2">FACHB-159</strain>
    </source>
</reference>
<keyword evidence="2" id="KW-1185">Reference proteome</keyword>
<protein>
    <submittedName>
        <fullName evidence="1">Four helix bundle protein</fullName>
    </submittedName>
</protein>
<evidence type="ECO:0000313" key="1">
    <source>
        <dbReference type="EMBL" id="MBD2738518.1"/>
    </source>
</evidence>
<dbReference type="RefSeq" id="WP_190959052.1">
    <property type="nucleotide sequence ID" value="NZ_JACJTU010000052.1"/>
</dbReference>
<dbReference type="Proteomes" id="UP000637383">
    <property type="component" value="Unassembled WGS sequence"/>
</dbReference>